<keyword evidence="2" id="KW-1185">Reference proteome</keyword>
<dbReference type="RefSeq" id="WP_059054646.1">
    <property type="nucleotide sequence ID" value="NZ_LOJF01000009.1"/>
</dbReference>
<dbReference type="InterPro" id="IPR051599">
    <property type="entry name" value="Cell_Envelope_Assoc"/>
</dbReference>
<sequence>MALFGGSILAGGDVLADAMRAGVARTYVIVGGAGHTTETFRARVRELCPELQFADDATEAQIISSYLSHVHGLEADFLEARSTNCGNNITYLRDLLTEKGVSCKSLILSQDATMQRRMVAEVEKEMPGVLPIAFVTHAVHVVVRDGELAFDYSPPGMWNMRCYLTLLMGEIPRLADDENGYGPRGQGFLAHVDIPNEVGAAWEHLLARYPWSMRKADPRFAG</sequence>
<proteinExistence type="predicted"/>
<accession>A0A100YW51</accession>
<protein>
    <submittedName>
        <fullName evidence="1">Uncharacterized protein</fullName>
    </submittedName>
</protein>
<dbReference type="Gene3D" id="3.40.50.620">
    <property type="entry name" value="HUPs"/>
    <property type="match status" value="1"/>
</dbReference>
<name>A0A100YW51_TRASO</name>
<evidence type="ECO:0000313" key="1">
    <source>
        <dbReference type="EMBL" id="KUH58517.1"/>
    </source>
</evidence>
<gene>
    <name evidence="1" type="ORF">AUL39_05870</name>
</gene>
<comment type="caution">
    <text evidence="1">The sequence shown here is derived from an EMBL/GenBank/DDBJ whole genome shotgun (WGS) entry which is preliminary data.</text>
</comment>
<dbReference type="Proteomes" id="UP000054078">
    <property type="component" value="Unassembled WGS sequence"/>
</dbReference>
<evidence type="ECO:0000313" key="2">
    <source>
        <dbReference type="Proteomes" id="UP000054078"/>
    </source>
</evidence>
<dbReference type="InterPro" id="IPR014729">
    <property type="entry name" value="Rossmann-like_a/b/a_fold"/>
</dbReference>
<dbReference type="AlphaFoldDB" id="A0A100YW51"/>
<dbReference type="PANTHER" id="PTHR30336">
    <property type="entry name" value="INNER MEMBRANE PROTEIN, PROBABLE PERMEASE"/>
    <property type="match status" value="1"/>
</dbReference>
<dbReference type="EMBL" id="LOJF01000009">
    <property type="protein sequence ID" value="KUH58517.1"/>
    <property type="molecule type" value="Genomic_DNA"/>
</dbReference>
<dbReference type="GO" id="GO:0005886">
    <property type="term" value="C:plasma membrane"/>
    <property type="evidence" value="ECO:0007669"/>
    <property type="project" value="TreeGrafter"/>
</dbReference>
<organism evidence="1 2">
    <name type="scientific">Tractidigestivibacter scatoligenes</name>
    <name type="common">Olsenella scatoligenes</name>
    <dbReference type="NCBI Taxonomy" id="1299998"/>
    <lineage>
        <taxon>Bacteria</taxon>
        <taxon>Bacillati</taxon>
        <taxon>Actinomycetota</taxon>
        <taxon>Coriobacteriia</taxon>
        <taxon>Coriobacteriales</taxon>
        <taxon>Atopobiaceae</taxon>
        <taxon>Tractidigestivibacter</taxon>
    </lineage>
</organism>
<dbReference type="OrthoDB" id="2216870at2"/>
<dbReference type="Gene3D" id="1.10.3620.10">
    <property type="entry name" value="YdcF like domain"/>
    <property type="match status" value="1"/>
</dbReference>
<reference evidence="1 2" key="1">
    <citation type="submission" date="2015-12" db="EMBL/GenBank/DDBJ databases">
        <title>Draft Genome Sequence of Olsenella scatoligenes SK9K4T; a Producer of 3-Methylindole- (skatole) and 4-Methylphenol- (p-cresol) Isolated from Pig Feces.</title>
        <authorList>
            <person name="Li X."/>
            <person name="Borg B."/>
            <person name="Canibe N."/>
        </authorList>
    </citation>
    <scope>NUCLEOTIDE SEQUENCE [LARGE SCALE GENOMIC DNA]</scope>
    <source>
        <strain evidence="1 2">SK9K4</strain>
    </source>
</reference>
<dbReference type="PANTHER" id="PTHR30336:SF20">
    <property type="entry name" value="DUF218 DOMAIN-CONTAINING PROTEIN"/>
    <property type="match status" value="1"/>
</dbReference>